<evidence type="ECO:0000259" key="10">
    <source>
        <dbReference type="Pfam" id="PF02670"/>
    </source>
</evidence>
<comment type="similarity">
    <text evidence="2 9">Belongs to the DXR family.</text>
</comment>
<comment type="cofactor">
    <cofactor evidence="9">
        <name>Mg(2+)</name>
        <dbReference type="ChEBI" id="CHEBI:18420"/>
    </cofactor>
    <cofactor evidence="9">
        <name>Mn(2+)</name>
        <dbReference type="ChEBI" id="CHEBI:29035"/>
    </cofactor>
</comment>
<feature type="domain" description="1-deoxy-D-xylulose 5-phosphate reductoisomerase C-terminal" evidence="11">
    <location>
        <begin position="153"/>
        <end position="236"/>
    </location>
</feature>
<feature type="binding site" evidence="9">
    <location>
        <position position="225"/>
    </location>
    <ligand>
        <name>1-deoxy-D-xylulose 5-phosphate</name>
        <dbReference type="ChEBI" id="CHEBI:57792"/>
    </ligand>
</feature>
<evidence type="ECO:0000259" key="12">
    <source>
        <dbReference type="Pfam" id="PF13288"/>
    </source>
</evidence>
<dbReference type="GO" id="GO:0051484">
    <property type="term" value="P:isopentenyl diphosphate biosynthetic process, methylerythritol 4-phosphate pathway involved in terpenoid biosynthetic process"/>
    <property type="evidence" value="ECO:0007669"/>
    <property type="project" value="TreeGrafter"/>
</dbReference>
<evidence type="ECO:0000256" key="4">
    <source>
        <dbReference type="ARBA" id="ARBA00022857"/>
    </source>
</evidence>
<dbReference type="HAMAP" id="MF_00183">
    <property type="entry name" value="DXP_reductoisom"/>
    <property type="match status" value="1"/>
</dbReference>
<feature type="binding site" evidence="9">
    <location>
        <position position="228"/>
    </location>
    <ligand>
        <name>1-deoxy-D-xylulose 5-phosphate</name>
        <dbReference type="ChEBI" id="CHEBI:57792"/>
    </ligand>
</feature>
<feature type="binding site" evidence="9">
    <location>
        <position position="131"/>
    </location>
    <ligand>
        <name>NADPH</name>
        <dbReference type="ChEBI" id="CHEBI:57783"/>
    </ligand>
</feature>
<evidence type="ECO:0000256" key="6">
    <source>
        <dbReference type="ARBA" id="ARBA00023211"/>
    </source>
</evidence>
<organism evidence="13 14">
    <name type="scientific">Blastopirellula marina</name>
    <dbReference type="NCBI Taxonomy" id="124"/>
    <lineage>
        <taxon>Bacteria</taxon>
        <taxon>Pseudomonadati</taxon>
        <taxon>Planctomycetota</taxon>
        <taxon>Planctomycetia</taxon>
        <taxon>Pirellulales</taxon>
        <taxon>Pirellulaceae</taxon>
        <taxon>Blastopirellula</taxon>
    </lineage>
</organism>
<dbReference type="GO" id="GO:0030145">
    <property type="term" value="F:manganese ion binding"/>
    <property type="evidence" value="ECO:0007669"/>
    <property type="project" value="TreeGrafter"/>
</dbReference>
<dbReference type="InterPro" id="IPR036169">
    <property type="entry name" value="DXPR_C_sf"/>
</dbReference>
<evidence type="ECO:0000256" key="3">
    <source>
        <dbReference type="ARBA" id="ARBA00022723"/>
    </source>
</evidence>
<gene>
    <name evidence="9" type="primary">dxr</name>
    <name evidence="13" type="ORF">C5Y83_22600</name>
</gene>
<feature type="binding site" evidence="9">
    <location>
        <position position="133"/>
    </location>
    <ligand>
        <name>NADPH</name>
        <dbReference type="ChEBI" id="CHEBI:57783"/>
    </ligand>
</feature>
<dbReference type="InterPro" id="IPR036291">
    <property type="entry name" value="NAD(P)-bd_dom_sf"/>
</dbReference>
<dbReference type="Pfam" id="PF08436">
    <property type="entry name" value="DXP_redisom_C"/>
    <property type="match status" value="1"/>
</dbReference>
<feature type="binding site" evidence="9">
    <location>
        <position position="159"/>
    </location>
    <ligand>
        <name>Mn(2+)</name>
        <dbReference type="ChEBI" id="CHEBI:29035"/>
    </ligand>
</feature>
<feature type="binding site" evidence="9">
    <location>
        <position position="21"/>
    </location>
    <ligand>
        <name>NADPH</name>
        <dbReference type="ChEBI" id="CHEBI:57783"/>
    </ligand>
</feature>
<dbReference type="SUPFAM" id="SSF55347">
    <property type="entry name" value="Glyceraldehyde-3-phosphate dehydrogenase-like, C-terminal domain"/>
    <property type="match status" value="1"/>
</dbReference>
<name>A0A2S8FFP3_9BACT</name>
<comment type="function">
    <text evidence="9">Catalyzes the NADPH-dependent rearrangement and reduction of 1-deoxy-D-xylulose-5-phosphate (DXP) to 2-C-methyl-D-erythritol 4-phosphate (MEP).</text>
</comment>
<dbReference type="NCBIfam" id="TIGR00243">
    <property type="entry name" value="Dxr"/>
    <property type="match status" value="1"/>
</dbReference>
<evidence type="ECO:0000259" key="11">
    <source>
        <dbReference type="Pfam" id="PF08436"/>
    </source>
</evidence>
<evidence type="ECO:0000256" key="9">
    <source>
        <dbReference type="HAMAP-Rule" id="MF_00183"/>
    </source>
</evidence>
<dbReference type="InterPro" id="IPR003821">
    <property type="entry name" value="DXP_reductoisomerase"/>
</dbReference>
<feature type="binding site" evidence="9">
    <location>
        <position position="22"/>
    </location>
    <ligand>
        <name>NADPH</name>
        <dbReference type="ChEBI" id="CHEBI:57783"/>
    </ligand>
</feature>
<dbReference type="Proteomes" id="UP000238322">
    <property type="component" value="Unassembled WGS sequence"/>
</dbReference>
<feature type="domain" description="1-deoxy-D-xylulose 5-phosphate reductoisomerase N-terminal" evidence="10">
    <location>
        <begin position="13"/>
        <end position="139"/>
    </location>
</feature>
<dbReference type="Pfam" id="PF13288">
    <property type="entry name" value="DXPR_C"/>
    <property type="match status" value="1"/>
</dbReference>
<feature type="binding site" evidence="9">
    <location>
        <position position="219"/>
    </location>
    <ligand>
        <name>1-deoxy-D-xylulose 5-phosphate</name>
        <dbReference type="ChEBI" id="CHEBI:57792"/>
    </ligand>
</feature>
<evidence type="ECO:0000313" key="14">
    <source>
        <dbReference type="Proteomes" id="UP000238322"/>
    </source>
</evidence>
<feature type="binding site" evidence="9">
    <location>
        <position position="158"/>
    </location>
    <ligand>
        <name>1-deoxy-D-xylulose 5-phosphate</name>
        <dbReference type="ChEBI" id="CHEBI:57792"/>
    </ligand>
</feature>
<evidence type="ECO:0000256" key="5">
    <source>
        <dbReference type="ARBA" id="ARBA00023002"/>
    </source>
</evidence>
<evidence type="ECO:0000256" key="1">
    <source>
        <dbReference type="ARBA" id="ARBA00005094"/>
    </source>
</evidence>
<comment type="caution">
    <text evidence="9">Lacks conserved residue(s) required for the propagation of feature annotation.</text>
</comment>
<comment type="pathway">
    <text evidence="1 9">Isoprenoid biosynthesis; isopentenyl diphosphate biosynthesis via DXP pathway; isopentenyl diphosphate from 1-deoxy-D-xylulose 5-phosphate: step 1/6.</text>
</comment>
<dbReference type="InterPro" id="IPR026877">
    <property type="entry name" value="DXPR_C"/>
</dbReference>
<accession>A0A2S8FFP3</accession>
<feature type="binding site" evidence="9">
    <location>
        <position position="20"/>
    </location>
    <ligand>
        <name>NADPH</name>
        <dbReference type="ChEBI" id="CHEBI:57783"/>
    </ligand>
</feature>
<dbReference type="OrthoDB" id="9806546at2"/>
<feature type="binding site" evidence="9">
    <location>
        <position position="157"/>
    </location>
    <ligand>
        <name>Mn(2+)</name>
        <dbReference type="ChEBI" id="CHEBI:29035"/>
    </ligand>
</feature>
<dbReference type="RefSeq" id="WP_105332066.1">
    <property type="nucleotide sequence ID" value="NZ_PUHY01000013.1"/>
</dbReference>
<feature type="domain" description="DXP reductoisomerase C-terminal" evidence="12">
    <location>
        <begin position="268"/>
        <end position="384"/>
    </location>
</feature>
<evidence type="ECO:0000313" key="13">
    <source>
        <dbReference type="EMBL" id="PQO30991.1"/>
    </source>
</evidence>
<feature type="binding site" evidence="9">
    <location>
        <position position="224"/>
    </location>
    <ligand>
        <name>1-deoxy-D-xylulose 5-phosphate</name>
        <dbReference type="ChEBI" id="CHEBI:57792"/>
    </ligand>
</feature>
<dbReference type="SUPFAM" id="SSF69055">
    <property type="entry name" value="1-deoxy-D-xylulose-5-phosphate reductoisomerase, C-terminal domain"/>
    <property type="match status" value="1"/>
</dbReference>
<protein>
    <recommendedName>
        <fullName evidence="9">1-deoxy-D-xylulose 5-phosphate reductoisomerase</fullName>
        <shortName evidence="9">DXP reductoisomerase</shortName>
        <ecNumber evidence="9">1.1.1.267</ecNumber>
    </recommendedName>
    <alternativeName>
        <fullName evidence="9">1-deoxyxylulose-5-phosphate reductoisomerase</fullName>
    </alternativeName>
    <alternativeName>
        <fullName evidence="9">2-C-methyl-D-erythritol 4-phosphate synthase</fullName>
    </alternativeName>
</protein>
<feature type="binding site" evidence="9">
    <location>
        <position position="19"/>
    </location>
    <ligand>
        <name>NADPH</name>
        <dbReference type="ChEBI" id="CHEBI:57783"/>
    </ligand>
</feature>
<keyword evidence="4 9" id="KW-0521">NADP</keyword>
<dbReference type="PANTHER" id="PTHR30525">
    <property type="entry name" value="1-DEOXY-D-XYLULOSE 5-PHOSPHATE REDUCTOISOMERASE"/>
    <property type="match status" value="1"/>
</dbReference>
<feature type="binding site" evidence="9">
    <location>
        <position position="228"/>
    </location>
    <ligand>
        <name>Mn(2+)</name>
        <dbReference type="ChEBI" id="CHEBI:29035"/>
    </ligand>
</feature>
<dbReference type="EC" id="1.1.1.267" evidence="9"/>
<evidence type="ECO:0000256" key="8">
    <source>
        <dbReference type="ARBA" id="ARBA00048543"/>
    </source>
</evidence>
<dbReference type="GO" id="GO:0070402">
    <property type="term" value="F:NADPH binding"/>
    <property type="evidence" value="ECO:0007669"/>
    <property type="project" value="InterPro"/>
</dbReference>
<comment type="catalytic activity">
    <reaction evidence="8">
        <text>2-C-methyl-D-erythritol 4-phosphate + NADP(+) = 1-deoxy-D-xylulose 5-phosphate + NADPH + H(+)</text>
        <dbReference type="Rhea" id="RHEA:13717"/>
        <dbReference type="ChEBI" id="CHEBI:15378"/>
        <dbReference type="ChEBI" id="CHEBI:57783"/>
        <dbReference type="ChEBI" id="CHEBI:57792"/>
        <dbReference type="ChEBI" id="CHEBI:58262"/>
        <dbReference type="ChEBI" id="CHEBI:58349"/>
        <dbReference type="EC" id="1.1.1.267"/>
    </reaction>
    <physiologicalReaction direction="right-to-left" evidence="8">
        <dbReference type="Rhea" id="RHEA:13719"/>
    </physiologicalReaction>
</comment>
<keyword evidence="3 9" id="KW-0479">Metal-binding</keyword>
<evidence type="ECO:0000256" key="7">
    <source>
        <dbReference type="ARBA" id="ARBA00023229"/>
    </source>
</evidence>
<reference evidence="13 14" key="1">
    <citation type="submission" date="2018-02" db="EMBL/GenBank/DDBJ databases">
        <title>Comparative genomes isolates from brazilian mangrove.</title>
        <authorList>
            <person name="Araujo J.E."/>
            <person name="Taketani R.G."/>
            <person name="Silva M.C.P."/>
            <person name="Loureco M.V."/>
            <person name="Andreote F.D."/>
        </authorList>
    </citation>
    <scope>NUCLEOTIDE SEQUENCE [LARGE SCALE GENOMIC DNA]</scope>
    <source>
        <strain evidence="13 14">Hex-1 MGV</strain>
    </source>
</reference>
<evidence type="ECO:0000256" key="2">
    <source>
        <dbReference type="ARBA" id="ARBA00006825"/>
    </source>
</evidence>
<dbReference type="UniPathway" id="UPA00056">
    <property type="reaction ID" value="UER00092"/>
</dbReference>
<feature type="binding site" evidence="9">
    <location>
        <position position="183"/>
    </location>
    <ligand>
        <name>1-deoxy-D-xylulose 5-phosphate</name>
        <dbReference type="ChEBI" id="CHEBI:57792"/>
    </ligand>
</feature>
<dbReference type="Pfam" id="PF02670">
    <property type="entry name" value="DXP_reductoisom"/>
    <property type="match status" value="1"/>
</dbReference>
<dbReference type="EMBL" id="PUHY01000013">
    <property type="protein sequence ID" value="PQO30991.1"/>
    <property type="molecule type" value="Genomic_DNA"/>
</dbReference>
<dbReference type="Gene3D" id="3.40.50.720">
    <property type="entry name" value="NAD(P)-binding Rossmann-like Domain"/>
    <property type="match status" value="1"/>
</dbReference>
<feature type="binding site" evidence="9">
    <location>
        <position position="159"/>
    </location>
    <ligand>
        <name>1-deoxy-D-xylulose 5-phosphate</name>
        <dbReference type="ChEBI" id="CHEBI:57792"/>
    </ligand>
</feature>
<keyword evidence="13" id="KW-0413">Isomerase</keyword>
<dbReference type="Gene3D" id="1.10.1740.10">
    <property type="match status" value="1"/>
</dbReference>
<proteinExistence type="inferred from homology"/>
<keyword evidence="6 9" id="KW-0464">Manganese</keyword>
<keyword evidence="5 9" id="KW-0560">Oxidoreductase</keyword>
<dbReference type="PIRSF" id="PIRSF006205">
    <property type="entry name" value="Dxp_reductismrs"/>
    <property type="match status" value="1"/>
</dbReference>
<dbReference type="InterPro" id="IPR013512">
    <property type="entry name" value="DXP_reductoisomerase_N"/>
</dbReference>
<feature type="binding site" evidence="9">
    <location>
        <position position="132"/>
    </location>
    <ligand>
        <name>1-deoxy-D-xylulose 5-phosphate</name>
        <dbReference type="ChEBI" id="CHEBI:57792"/>
    </ligand>
</feature>
<feature type="binding site" evidence="9">
    <location>
        <position position="206"/>
    </location>
    <ligand>
        <name>1-deoxy-D-xylulose 5-phosphate</name>
        <dbReference type="ChEBI" id="CHEBI:57792"/>
    </ligand>
</feature>
<dbReference type="PANTHER" id="PTHR30525:SF0">
    <property type="entry name" value="1-DEOXY-D-XYLULOSE 5-PHOSPHATE REDUCTOISOMERASE, CHLOROPLASTIC"/>
    <property type="match status" value="1"/>
</dbReference>
<comment type="caution">
    <text evidence="13">The sequence shown here is derived from an EMBL/GenBank/DDBJ whole genome shotgun (WGS) entry which is preliminary data.</text>
</comment>
<sequence>MPSASSSTSSQRVVVLGATGSIGRSTLDVIRESSGAFAPFALSAHGRLEELLKAAIEYRPRFVVASDEDAAAKFDWSQLPAETTLLQGTKGLQEVSSHPDADIVVSAIVGRAGLEGTFSAIQAGKRVALANKETLVVAGHLATKLAAETGAEILPVDSEHSAIFQALKAGRAVDVKRVILTASGGPFRKLSKEELLKVTAEQALDHPTWKMGPKITVDSATMMNKALEIIETKWLFDLSAEQIEVVVHPQSIVHSLVEFADGSVVAQMSPPDMRMPIQLAMTYPQRTECPAKALDMTKAFSLEFEPPDYGRFPALKLGKEVVQRGGTTGAVLNAANEVAVQRFLEGKIRFVDIYRVCRAILDEHPFELSPDLNRLLELDAWAREESDKWITCCLRQAKDQACSNT</sequence>
<feature type="binding site" evidence="9">
    <location>
        <position position="212"/>
    </location>
    <ligand>
        <name>NADPH</name>
        <dbReference type="ChEBI" id="CHEBI:57783"/>
    </ligand>
</feature>
<keyword evidence="7 9" id="KW-0414">Isoprene biosynthesis</keyword>
<dbReference type="SUPFAM" id="SSF51735">
    <property type="entry name" value="NAD(P)-binding Rossmann-fold domains"/>
    <property type="match status" value="1"/>
</dbReference>
<dbReference type="GO" id="GO:0016853">
    <property type="term" value="F:isomerase activity"/>
    <property type="evidence" value="ECO:0007669"/>
    <property type="project" value="UniProtKB-KW"/>
</dbReference>
<dbReference type="FunFam" id="3.40.50.720:FF:000045">
    <property type="entry name" value="1-deoxy-D-xylulose 5-phosphate reductoisomerase"/>
    <property type="match status" value="1"/>
</dbReference>
<dbReference type="InterPro" id="IPR013644">
    <property type="entry name" value="DXP_reductoisomerase_C"/>
</dbReference>
<dbReference type="AlphaFoldDB" id="A0A2S8FFP3"/>
<dbReference type="NCBIfam" id="NF009114">
    <property type="entry name" value="PRK12464.1"/>
    <property type="match status" value="1"/>
</dbReference>
<keyword evidence="9" id="KW-0460">Magnesium</keyword>
<dbReference type="GO" id="GO:0030604">
    <property type="term" value="F:1-deoxy-D-xylulose-5-phosphate reductoisomerase activity"/>
    <property type="evidence" value="ECO:0007669"/>
    <property type="project" value="UniProtKB-UniRule"/>
</dbReference>